<evidence type="ECO:0000259" key="3">
    <source>
        <dbReference type="Pfam" id="PF02952"/>
    </source>
</evidence>
<evidence type="ECO:0000313" key="5">
    <source>
        <dbReference type="Proteomes" id="UP001519887"/>
    </source>
</evidence>
<keyword evidence="1 4" id="KW-0413">Isomerase</keyword>
<keyword evidence="2" id="KW-0119">Carbohydrate metabolism</keyword>
<proteinExistence type="predicted"/>
<dbReference type="InterPro" id="IPR015888">
    <property type="entry name" value="Fuc_isomerase_C"/>
</dbReference>
<keyword evidence="5" id="KW-1185">Reference proteome</keyword>
<organism evidence="4 5">
    <name type="scientific">Paenibacillus sepulcri</name>
    <dbReference type="NCBI Taxonomy" id="359917"/>
    <lineage>
        <taxon>Bacteria</taxon>
        <taxon>Bacillati</taxon>
        <taxon>Bacillota</taxon>
        <taxon>Bacilli</taxon>
        <taxon>Bacillales</taxon>
        <taxon>Paenibacillaceae</taxon>
        <taxon>Paenibacillus</taxon>
    </lineage>
</organism>
<dbReference type="InterPro" id="IPR038393">
    <property type="entry name" value="Fuc_iso_dom3_sf"/>
</dbReference>
<comment type="caution">
    <text evidence="4">The sequence shown here is derived from an EMBL/GenBank/DDBJ whole genome shotgun (WGS) entry which is preliminary data.</text>
</comment>
<dbReference type="EMBL" id="JAHZIK010002040">
    <property type="protein sequence ID" value="MBW7460141.1"/>
    <property type="molecule type" value="Genomic_DNA"/>
</dbReference>
<dbReference type="GO" id="GO:0008736">
    <property type="term" value="F:L-fucose isomerase activity"/>
    <property type="evidence" value="ECO:0007669"/>
    <property type="project" value="UniProtKB-EC"/>
</dbReference>
<dbReference type="Gene3D" id="3.20.14.10">
    <property type="entry name" value="L-fucose/L-arabinose isomerase, C-terminal"/>
    <property type="match status" value="1"/>
</dbReference>
<evidence type="ECO:0000256" key="2">
    <source>
        <dbReference type="ARBA" id="ARBA00023277"/>
    </source>
</evidence>
<protein>
    <submittedName>
        <fullName evidence="4">L-fucose isomerase</fullName>
        <ecNumber evidence="4">5.3.1.25</ecNumber>
    </submittedName>
</protein>
<feature type="non-terminal residue" evidence="4">
    <location>
        <position position="1"/>
    </location>
</feature>
<evidence type="ECO:0000313" key="4">
    <source>
        <dbReference type="EMBL" id="MBW7460141.1"/>
    </source>
</evidence>
<sequence length="98" mass="10798">RTDPTWPTTWFAPNLTGEGAFTSVYSVMDHWGANHGSISYGHIGADLLTLASMLRIPVSMHNVSGDQIFRPRTWGMFGTESVESADFRACATFGPLYK</sequence>
<dbReference type="Pfam" id="PF02952">
    <property type="entry name" value="Fucose_iso_C"/>
    <property type="match status" value="1"/>
</dbReference>
<dbReference type="PANTHER" id="PTHR37840:SF1">
    <property type="entry name" value="L-FUCOSE ISOMERASE"/>
    <property type="match status" value="1"/>
</dbReference>
<dbReference type="EC" id="5.3.1.25" evidence="4"/>
<dbReference type="InterPro" id="IPR005763">
    <property type="entry name" value="Fucose_isomerase"/>
</dbReference>
<dbReference type="Proteomes" id="UP001519887">
    <property type="component" value="Unassembled WGS sequence"/>
</dbReference>
<accession>A0ABS7CHP6</accession>
<reference evidence="4 5" key="1">
    <citation type="submission" date="2021-07" db="EMBL/GenBank/DDBJ databases">
        <title>Paenibacillus radiodurans sp. nov., isolated from the southeastern edge of Tengger Desert.</title>
        <authorList>
            <person name="Zhang G."/>
        </authorList>
    </citation>
    <scope>NUCLEOTIDE SEQUENCE [LARGE SCALE GENOMIC DNA]</scope>
    <source>
        <strain evidence="4 5">CCM 7311</strain>
    </source>
</reference>
<gene>
    <name evidence="4" type="primary">fucI</name>
    <name evidence="4" type="ORF">K0U00_39375</name>
</gene>
<feature type="domain" description="L-fucose isomerase C-terminal" evidence="3">
    <location>
        <begin position="1"/>
        <end position="61"/>
    </location>
</feature>
<name>A0ABS7CHP6_9BACL</name>
<dbReference type="PANTHER" id="PTHR37840">
    <property type="entry name" value="L-FUCOSE ISOMERASE"/>
    <property type="match status" value="1"/>
</dbReference>
<dbReference type="InterPro" id="IPR004216">
    <property type="entry name" value="Fuc/Ara_isomerase_C"/>
</dbReference>
<dbReference type="SUPFAM" id="SSF50443">
    <property type="entry name" value="FucI/AraA C-terminal domain-like"/>
    <property type="match status" value="1"/>
</dbReference>
<evidence type="ECO:0000256" key="1">
    <source>
        <dbReference type="ARBA" id="ARBA00023235"/>
    </source>
</evidence>